<sequence length="38" mass="4453">MDIDVRYQVNDWNEIQIGISDSTQLRDLKKGEGLMELE</sequence>
<dbReference type="AlphaFoldDB" id="A0A392VV41"/>
<accession>A0A392VV41</accession>
<evidence type="ECO:0000313" key="2">
    <source>
        <dbReference type="Proteomes" id="UP000265520"/>
    </source>
</evidence>
<feature type="non-terminal residue" evidence="1">
    <location>
        <position position="38"/>
    </location>
</feature>
<comment type="caution">
    <text evidence="1">The sequence shown here is derived from an EMBL/GenBank/DDBJ whole genome shotgun (WGS) entry which is preliminary data.</text>
</comment>
<name>A0A392VV41_9FABA</name>
<proteinExistence type="predicted"/>
<dbReference type="EMBL" id="LXQA011282594">
    <property type="protein sequence ID" value="MCI91797.1"/>
    <property type="molecule type" value="Genomic_DNA"/>
</dbReference>
<organism evidence="1 2">
    <name type="scientific">Trifolium medium</name>
    <dbReference type="NCBI Taxonomy" id="97028"/>
    <lineage>
        <taxon>Eukaryota</taxon>
        <taxon>Viridiplantae</taxon>
        <taxon>Streptophyta</taxon>
        <taxon>Embryophyta</taxon>
        <taxon>Tracheophyta</taxon>
        <taxon>Spermatophyta</taxon>
        <taxon>Magnoliopsida</taxon>
        <taxon>eudicotyledons</taxon>
        <taxon>Gunneridae</taxon>
        <taxon>Pentapetalae</taxon>
        <taxon>rosids</taxon>
        <taxon>fabids</taxon>
        <taxon>Fabales</taxon>
        <taxon>Fabaceae</taxon>
        <taxon>Papilionoideae</taxon>
        <taxon>50 kb inversion clade</taxon>
        <taxon>NPAAA clade</taxon>
        <taxon>Hologalegina</taxon>
        <taxon>IRL clade</taxon>
        <taxon>Trifolieae</taxon>
        <taxon>Trifolium</taxon>
    </lineage>
</organism>
<dbReference type="Proteomes" id="UP000265520">
    <property type="component" value="Unassembled WGS sequence"/>
</dbReference>
<evidence type="ECO:0000313" key="1">
    <source>
        <dbReference type="EMBL" id="MCI91797.1"/>
    </source>
</evidence>
<protein>
    <submittedName>
        <fullName evidence="1">Uncharacterized protein</fullName>
    </submittedName>
</protein>
<keyword evidence="2" id="KW-1185">Reference proteome</keyword>
<reference evidence="1 2" key="1">
    <citation type="journal article" date="2018" name="Front. Plant Sci.">
        <title>Red Clover (Trifolium pratense) and Zigzag Clover (T. medium) - A Picture of Genomic Similarities and Differences.</title>
        <authorList>
            <person name="Dluhosova J."/>
            <person name="Istvanek J."/>
            <person name="Nedelnik J."/>
            <person name="Repkova J."/>
        </authorList>
    </citation>
    <scope>NUCLEOTIDE SEQUENCE [LARGE SCALE GENOMIC DNA]</scope>
    <source>
        <strain evidence="2">cv. 10/8</strain>
        <tissue evidence="1">Leaf</tissue>
    </source>
</reference>